<keyword evidence="6" id="KW-0274">FAD</keyword>
<evidence type="ECO:0000256" key="7">
    <source>
        <dbReference type="ARBA" id="ARBA00022857"/>
    </source>
</evidence>
<dbReference type="SUPFAM" id="SSF63380">
    <property type="entry name" value="Riboflavin synthase domain-like"/>
    <property type="match status" value="1"/>
</dbReference>
<keyword evidence="8" id="KW-0560">Oxidoreductase</keyword>
<protein>
    <recommendedName>
        <fullName evidence="3">ferredoxin--NADP(+) reductase</fullName>
        <ecNumber evidence="3">1.18.1.2</ecNumber>
    </recommendedName>
</protein>
<name>A0A1B1ANE5_9PROT</name>
<evidence type="ECO:0000256" key="2">
    <source>
        <dbReference type="ARBA" id="ARBA00008312"/>
    </source>
</evidence>
<accession>A0A1B1ANE5</accession>
<dbReference type="GO" id="GO:0004324">
    <property type="term" value="F:ferredoxin-NADP+ reductase activity"/>
    <property type="evidence" value="ECO:0007669"/>
    <property type="project" value="UniProtKB-EC"/>
</dbReference>
<evidence type="ECO:0000256" key="3">
    <source>
        <dbReference type="ARBA" id="ARBA00013223"/>
    </source>
</evidence>
<dbReference type="GO" id="GO:0000166">
    <property type="term" value="F:nucleotide binding"/>
    <property type="evidence" value="ECO:0007669"/>
    <property type="project" value="UniProtKB-KW"/>
</dbReference>
<evidence type="ECO:0000313" key="11">
    <source>
        <dbReference type="EMBL" id="ANP48066.1"/>
    </source>
</evidence>
<dbReference type="PANTHER" id="PTHR47878">
    <property type="entry name" value="OXIDOREDUCTASE FAD/NAD(P)-BINDING DOMAIN PROTEIN"/>
    <property type="match status" value="1"/>
</dbReference>
<dbReference type="FunCoup" id="A0A1B1ANE5">
    <property type="interactions" value="82"/>
</dbReference>
<evidence type="ECO:0000259" key="10">
    <source>
        <dbReference type="PROSITE" id="PS51384"/>
    </source>
</evidence>
<dbReference type="InParanoid" id="A0A1B1ANE5"/>
<dbReference type="InterPro" id="IPR039261">
    <property type="entry name" value="FNR_nucleotide-bd"/>
</dbReference>
<comment type="catalytic activity">
    <reaction evidence="9">
        <text>2 reduced [2Fe-2S]-[ferredoxin] + NADP(+) + H(+) = 2 oxidized [2Fe-2S]-[ferredoxin] + NADPH</text>
        <dbReference type="Rhea" id="RHEA:20125"/>
        <dbReference type="Rhea" id="RHEA-COMP:10000"/>
        <dbReference type="Rhea" id="RHEA-COMP:10001"/>
        <dbReference type="ChEBI" id="CHEBI:15378"/>
        <dbReference type="ChEBI" id="CHEBI:33737"/>
        <dbReference type="ChEBI" id="CHEBI:33738"/>
        <dbReference type="ChEBI" id="CHEBI:57783"/>
        <dbReference type="ChEBI" id="CHEBI:58349"/>
        <dbReference type="EC" id="1.18.1.2"/>
    </reaction>
</comment>
<dbReference type="InterPro" id="IPR001433">
    <property type="entry name" value="OxRdtase_FAD/NAD-bd"/>
</dbReference>
<evidence type="ECO:0000256" key="8">
    <source>
        <dbReference type="ARBA" id="ARBA00023002"/>
    </source>
</evidence>
<dbReference type="Gene3D" id="3.40.50.80">
    <property type="entry name" value="Nucleotide-binding domain of ferredoxin-NADP reductase (FNR) module"/>
    <property type="match status" value="1"/>
</dbReference>
<dbReference type="AlphaFoldDB" id="A0A1B1ANE5"/>
<comment type="similarity">
    <text evidence="2">Belongs to the ferredoxin--NADP reductase type 1 family.</text>
</comment>
<dbReference type="SUPFAM" id="SSF52343">
    <property type="entry name" value="Ferredoxin reductase-like, C-terminal NADP-linked domain"/>
    <property type="match status" value="1"/>
</dbReference>
<dbReference type="Proteomes" id="UP000092498">
    <property type="component" value="Chromosome"/>
</dbReference>
<dbReference type="InterPro" id="IPR033892">
    <property type="entry name" value="FNR_bac"/>
</dbReference>
<dbReference type="InterPro" id="IPR017927">
    <property type="entry name" value="FAD-bd_FR_type"/>
</dbReference>
<dbReference type="GO" id="GO:0042167">
    <property type="term" value="P:heme catabolic process"/>
    <property type="evidence" value="ECO:0007669"/>
    <property type="project" value="TreeGrafter"/>
</dbReference>
<dbReference type="InterPro" id="IPR017938">
    <property type="entry name" value="Riboflavin_synthase-like_b-brl"/>
</dbReference>
<organism evidence="11 12">
    <name type="scientific">Candidatus Viadribacter manganicus</name>
    <dbReference type="NCBI Taxonomy" id="1759059"/>
    <lineage>
        <taxon>Bacteria</taxon>
        <taxon>Pseudomonadati</taxon>
        <taxon>Pseudomonadota</taxon>
        <taxon>Alphaproteobacteria</taxon>
        <taxon>Hyphomonadales</taxon>
        <taxon>Hyphomonadaceae</taxon>
        <taxon>Candidatus Viadribacter</taxon>
    </lineage>
</organism>
<dbReference type="EC" id="1.18.1.2" evidence="3"/>
<dbReference type="Gene3D" id="2.40.30.10">
    <property type="entry name" value="Translation factors"/>
    <property type="match status" value="1"/>
</dbReference>
<dbReference type="Pfam" id="PF00175">
    <property type="entry name" value="NAD_binding_1"/>
    <property type="match status" value="1"/>
</dbReference>
<keyword evidence="7" id="KW-0521">NADP</keyword>
<comment type="cofactor">
    <cofactor evidence="1">
        <name>FAD</name>
        <dbReference type="ChEBI" id="CHEBI:57692"/>
    </cofactor>
</comment>
<dbReference type="InterPro" id="IPR008333">
    <property type="entry name" value="Cbr1-like_FAD-bd_dom"/>
</dbReference>
<reference evidence="11 12" key="1">
    <citation type="submission" date="2015-11" db="EMBL/GenBank/DDBJ databases">
        <title>Whole-Genome Sequence of Candidatus Oderbacter manganicum from the National Park Lower Oder Valley, Germany.</title>
        <authorList>
            <person name="Braun B."/>
            <person name="Liere K."/>
            <person name="Szewzyk U."/>
        </authorList>
    </citation>
    <scope>NUCLEOTIDE SEQUENCE [LARGE SCALE GENOMIC DNA]</scope>
    <source>
        <strain evidence="11 12">OTSz_A_272</strain>
    </source>
</reference>
<evidence type="ECO:0000313" key="12">
    <source>
        <dbReference type="Proteomes" id="UP000092498"/>
    </source>
</evidence>
<evidence type="ECO:0000256" key="5">
    <source>
        <dbReference type="ARBA" id="ARBA00022741"/>
    </source>
</evidence>
<feature type="domain" description="FAD-binding FR-type" evidence="10">
    <location>
        <begin position="6"/>
        <end position="106"/>
    </location>
</feature>
<dbReference type="KEGG" id="cbot:ATE48_12830"/>
<proteinExistence type="inferred from homology"/>
<evidence type="ECO:0000256" key="6">
    <source>
        <dbReference type="ARBA" id="ARBA00022827"/>
    </source>
</evidence>
<dbReference type="PROSITE" id="PS51384">
    <property type="entry name" value="FAD_FR"/>
    <property type="match status" value="1"/>
</dbReference>
<dbReference type="STRING" id="1759059.ATE48_12830"/>
<dbReference type="CDD" id="cd06195">
    <property type="entry name" value="FNR1"/>
    <property type="match status" value="1"/>
</dbReference>
<dbReference type="GO" id="GO:0034599">
    <property type="term" value="P:cellular response to oxidative stress"/>
    <property type="evidence" value="ECO:0007669"/>
    <property type="project" value="TreeGrafter"/>
</dbReference>
<dbReference type="EMBL" id="CP013244">
    <property type="protein sequence ID" value="ANP48066.1"/>
    <property type="molecule type" value="Genomic_DNA"/>
</dbReference>
<gene>
    <name evidence="11" type="ORF">ATE48_12830</name>
</gene>
<keyword evidence="4" id="KW-0285">Flavoprotein</keyword>
<dbReference type="PANTHER" id="PTHR47878:SF1">
    <property type="entry name" value="FLAVODOXIN_FERREDOXIN--NADP REDUCTASE"/>
    <property type="match status" value="1"/>
</dbReference>
<sequence length="260" mass="28704">MAPLPENLTTERVLAIKHYTDRLFRFRITRPAAFRFRAGEFVMIGLRTEDRPLLRAYSIASPPWDDTLEFYSIIAPSGPLTSRLCHIKPGDEVLMARKPTGTLVLDALTPASRLFVLSTGTGFAPFASLLREPETYTKFEKIIVTHTCREAAELRYSEDIVNALPEDPLIGEAAALHVMRYATCTRTSCHRSGRVTDLIGSGKMFSDLSIAPLNPASDRVMVCGSLPFIHDMQAILNAKNFVEGSNAAPADFVVEKAFVG</sequence>
<keyword evidence="5" id="KW-0547">Nucleotide-binding</keyword>
<keyword evidence="12" id="KW-1185">Reference proteome</keyword>
<dbReference type="Pfam" id="PF00970">
    <property type="entry name" value="FAD_binding_6"/>
    <property type="match status" value="1"/>
</dbReference>
<evidence type="ECO:0000256" key="9">
    <source>
        <dbReference type="ARBA" id="ARBA00047776"/>
    </source>
</evidence>
<evidence type="ECO:0000256" key="1">
    <source>
        <dbReference type="ARBA" id="ARBA00001974"/>
    </source>
</evidence>
<dbReference type="InterPro" id="IPR051930">
    <property type="entry name" value="FNR_type-1"/>
</dbReference>
<evidence type="ECO:0000256" key="4">
    <source>
        <dbReference type="ARBA" id="ARBA00022630"/>
    </source>
</evidence>